<sequence>MCFWVYCVAVQGVVKGKRVAANGAAVIAAIEAAVAAPTAAIMEAADESKLVRLICLWVKLRDLFVDPVVSGLEMKSPVANTLAEMSAKCRCLSDAQVLCCYTTNLIGQLNPARHRGNDLELSGEVGYVEVGVRKESIKSVKNKLEVVDIWIAMEI</sequence>
<organism evidence="1 2">
    <name type="scientific">Nyssa sinensis</name>
    <dbReference type="NCBI Taxonomy" id="561372"/>
    <lineage>
        <taxon>Eukaryota</taxon>
        <taxon>Viridiplantae</taxon>
        <taxon>Streptophyta</taxon>
        <taxon>Embryophyta</taxon>
        <taxon>Tracheophyta</taxon>
        <taxon>Spermatophyta</taxon>
        <taxon>Magnoliopsida</taxon>
        <taxon>eudicotyledons</taxon>
        <taxon>Gunneridae</taxon>
        <taxon>Pentapetalae</taxon>
        <taxon>asterids</taxon>
        <taxon>Cornales</taxon>
        <taxon>Nyssaceae</taxon>
        <taxon>Nyssa</taxon>
    </lineage>
</organism>
<dbReference type="AlphaFoldDB" id="A0A5J5BV72"/>
<protein>
    <submittedName>
        <fullName evidence="1">Uncharacterized protein</fullName>
    </submittedName>
</protein>
<accession>A0A5J5BV72</accession>
<keyword evidence="2" id="KW-1185">Reference proteome</keyword>
<name>A0A5J5BV72_9ASTE</name>
<dbReference type="Proteomes" id="UP000325577">
    <property type="component" value="Linkage Group LG1"/>
</dbReference>
<reference evidence="1 2" key="1">
    <citation type="submission" date="2019-09" db="EMBL/GenBank/DDBJ databases">
        <title>A chromosome-level genome assembly of the Chinese tupelo Nyssa sinensis.</title>
        <authorList>
            <person name="Yang X."/>
            <person name="Kang M."/>
            <person name="Yang Y."/>
            <person name="Xiong H."/>
            <person name="Wang M."/>
            <person name="Zhang Z."/>
            <person name="Wang Z."/>
            <person name="Wu H."/>
            <person name="Ma T."/>
            <person name="Liu J."/>
            <person name="Xi Z."/>
        </authorList>
    </citation>
    <scope>NUCLEOTIDE SEQUENCE [LARGE SCALE GENOMIC DNA]</scope>
    <source>
        <strain evidence="1">J267</strain>
        <tissue evidence="1">Leaf</tissue>
    </source>
</reference>
<gene>
    <name evidence="1" type="ORF">F0562_003452</name>
</gene>
<evidence type="ECO:0000313" key="1">
    <source>
        <dbReference type="EMBL" id="KAA8547023.1"/>
    </source>
</evidence>
<proteinExistence type="predicted"/>
<dbReference type="EMBL" id="CM018032">
    <property type="protein sequence ID" value="KAA8547023.1"/>
    <property type="molecule type" value="Genomic_DNA"/>
</dbReference>
<evidence type="ECO:0000313" key="2">
    <source>
        <dbReference type="Proteomes" id="UP000325577"/>
    </source>
</evidence>